<feature type="domain" description="Nucleotidyl transferase" evidence="14">
    <location>
        <begin position="2"/>
        <end position="230"/>
    </location>
</feature>
<dbReference type="GO" id="GO:0006048">
    <property type="term" value="P:UDP-N-acetylglucosamine biosynthetic process"/>
    <property type="evidence" value="ECO:0007669"/>
    <property type="project" value="UniProtKB-UniPathway"/>
</dbReference>
<feature type="domain" description="Mannose-1-phosphate guanyltransferase C-terminal" evidence="15">
    <location>
        <begin position="270"/>
        <end position="389"/>
    </location>
</feature>
<evidence type="ECO:0000256" key="1">
    <source>
        <dbReference type="ARBA" id="ARBA00005166"/>
    </source>
</evidence>
<dbReference type="NCBIfam" id="TIGR03992">
    <property type="entry name" value="Arch_glmU"/>
    <property type="match status" value="1"/>
</dbReference>
<dbReference type="GeneID" id="55821864"/>
<dbReference type="InterPro" id="IPR011004">
    <property type="entry name" value="Trimer_LpxA-like_sf"/>
</dbReference>
<gene>
    <name evidence="16" type="ORF">HWN40_09275</name>
</gene>
<evidence type="ECO:0000256" key="10">
    <source>
        <dbReference type="ARBA" id="ARBA00023268"/>
    </source>
</evidence>
<dbReference type="InterPro" id="IPR050065">
    <property type="entry name" value="GlmU-like"/>
</dbReference>
<comment type="catalytic activity">
    <reaction evidence="12">
        <text>alpha-D-glucosamine 1-phosphate + acetyl-CoA = N-acetyl-alpha-D-glucosamine 1-phosphate + CoA + H(+)</text>
        <dbReference type="Rhea" id="RHEA:13725"/>
        <dbReference type="ChEBI" id="CHEBI:15378"/>
        <dbReference type="ChEBI" id="CHEBI:57287"/>
        <dbReference type="ChEBI" id="CHEBI:57288"/>
        <dbReference type="ChEBI" id="CHEBI:57776"/>
        <dbReference type="ChEBI" id="CHEBI:58516"/>
        <dbReference type="EC" id="2.3.1.157"/>
    </reaction>
</comment>
<evidence type="ECO:0000259" key="15">
    <source>
        <dbReference type="Pfam" id="PF25087"/>
    </source>
</evidence>
<sequence length="405" mass="43593">MKAIVLAAGEGRRCRPLTLTRSKVMLPVANKPILEHVINALAKNDVKDIVLIVGYEKERIMDYFEDGIDFGVKIQYIEQKAQIGTAHAVLQARRTIGEEDQAFLVVNGDNIIEAETISDLIKGSSGDATVLACKKEDATGYGVIVAEGQNVRKIVEKPQSMVSHLINTGTYLFKPQIFDVIERTPLAPSGEYAITDTLQIMIDEGMKVTMTTTFSDWLDAAYSWDLLKANPIVLGEFETDLKEGTVEEGAVIKGNVSIGANTTIRSGCYIVGPVIIGDNCDIGPNVVILPSTSIGNNVSIASFTTIQNSIIMNDGRISTHSMISNSIIGSNTAIGSHFITEEKEKMLIEVEGGLYSTDRLGTIIGDDAEIGSDVLVKAGMMIGPNCRVNSGKVVTEALPVNSIVI</sequence>
<dbReference type="PANTHER" id="PTHR43584">
    <property type="entry name" value="NUCLEOTIDYL TRANSFERASE"/>
    <property type="match status" value="1"/>
</dbReference>
<dbReference type="InterPro" id="IPR005835">
    <property type="entry name" value="NTP_transferase_dom"/>
</dbReference>
<dbReference type="Proteomes" id="UP000509594">
    <property type="component" value="Chromosome"/>
</dbReference>
<proteinExistence type="inferred from homology"/>
<reference evidence="16 17" key="1">
    <citation type="submission" date="2020-06" db="EMBL/GenBank/DDBJ databases">
        <title>Methanolobus halotolerans sp. nov., isolated from a saline lake Tus in Siberia.</title>
        <authorList>
            <person name="Shen Y."/>
            <person name="Chen S.-C."/>
            <person name="Lai M.-C."/>
            <person name="Huang H.-H."/>
            <person name="Chiu H.-H."/>
            <person name="Tang S.-L."/>
            <person name="Rogozin D.Y."/>
            <person name="Degermendzhy A.G."/>
        </authorList>
    </citation>
    <scope>NUCLEOTIDE SEQUENCE [LARGE SCALE GENOMIC DNA]</scope>
    <source>
        <strain evidence="16 17">DSM 21339</strain>
    </source>
</reference>
<dbReference type="InterPro" id="IPR056729">
    <property type="entry name" value="GMPPB_C"/>
</dbReference>
<dbReference type="EC" id="2.7.7.23" evidence="6"/>
<comment type="similarity">
    <text evidence="3">In the C-terminal section; belongs to the transferase hexapeptide repeat family.</text>
</comment>
<comment type="catalytic activity">
    <reaction evidence="13">
        <text>N-acetyl-alpha-D-glucosamine 1-phosphate + UTP + H(+) = UDP-N-acetyl-alpha-D-glucosamine + diphosphate</text>
        <dbReference type="Rhea" id="RHEA:13509"/>
        <dbReference type="ChEBI" id="CHEBI:15378"/>
        <dbReference type="ChEBI" id="CHEBI:33019"/>
        <dbReference type="ChEBI" id="CHEBI:46398"/>
        <dbReference type="ChEBI" id="CHEBI:57705"/>
        <dbReference type="ChEBI" id="CHEBI:57776"/>
        <dbReference type="EC" id="2.7.7.23"/>
    </reaction>
</comment>
<comment type="pathway">
    <text evidence="1">Nucleotide-sugar biosynthesis; UDP-N-acetyl-alpha-D-glucosamine biosynthesis; N-acetyl-alpha-D-glucosamine 1-phosphate from alpha-D-glucosamine 6-phosphate (route II): step 2/2.</text>
</comment>
<evidence type="ECO:0000256" key="13">
    <source>
        <dbReference type="ARBA" id="ARBA00048493"/>
    </source>
</evidence>
<dbReference type="Pfam" id="PF25087">
    <property type="entry name" value="GMPPB_C"/>
    <property type="match status" value="1"/>
</dbReference>
<evidence type="ECO:0000256" key="3">
    <source>
        <dbReference type="ARBA" id="ARBA00007707"/>
    </source>
</evidence>
<dbReference type="UniPathway" id="UPA00113">
    <property type="reaction ID" value="UER00532"/>
</dbReference>
<dbReference type="AlphaFoldDB" id="A0A7D5EF31"/>
<keyword evidence="11" id="KW-0012">Acyltransferase</keyword>
<keyword evidence="8 16" id="KW-0808">Transferase</keyword>
<dbReference type="OrthoDB" id="15372at2157"/>
<comment type="pathway">
    <text evidence="2">Nucleotide-sugar biosynthesis; UDP-N-acetyl-alpha-D-glucosamine biosynthesis; UDP-N-acetyl-alpha-D-glucosamine from N-acetyl-alpha-D-glucosamine 1-phosphate: step 1/1.</text>
</comment>
<evidence type="ECO:0000256" key="9">
    <source>
        <dbReference type="ARBA" id="ARBA00022695"/>
    </source>
</evidence>
<keyword evidence="10" id="KW-0511">Multifunctional enzyme</keyword>
<dbReference type="GO" id="GO:0019134">
    <property type="term" value="F:glucosamine-1-phosphate N-acetyltransferase activity"/>
    <property type="evidence" value="ECO:0007669"/>
    <property type="project" value="UniProtKB-EC"/>
</dbReference>
<organism evidence="16 17">
    <name type="scientific">Methanolobus zinderi</name>
    <dbReference type="NCBI Taxonomy" id="536044"/>
    <lineage>
        <taxon>Archaea</taxon>
        <taxon>Methanobacteriati</taxon>
        <taxon>Methanobacteriota</taxon>
        <taxon>Stenosarchaea group</taxon>
        <taxon>Methanomicrobia</taxon>
        <taxon>Methanosarcinales</taxon>
        <taxon>Methanosarcinaceae</taxon>
        <taxon>Methanolobus</taxon>
    </lineage>
</organism>
<dbReference type="RefSeq" id="WP_176965472.1">
    <property type="nucleotide sequence ID" value="NZ_CP058215.1"/>
</dbReference>
<accession>A0A7D5EF31</accession>
<dbReference type="PANTHER" id="PTHR43584:SF8">
    <property type="entry name" value="N-ACETYLMURAMATE ALPHA-1-PHOSPHATE URIDYLYLTRANSFERASE"/>
    <property type="match status" value="1"/>
</dbReference>
<keyword evidence="17" id="KW-1185">Reference proteome</keyword>
<evidence type="ECO:0000256" key="4">
    <source>
        <dbReference type="ARBA" id="ARBA00007947"/>
    </source>
</evidence>
<dbReference type="Gene3D" id="2.160.10.10">
    <property type="entry name" value="Hexapeptide repeat proteins"/>
    <property type="match status" value="1"/>
</dbReference>
<dbReference type="Pfam" id="PF00483">
    <property type="entry name" value="NTP_transferase"/>
    <property type="match status" value="1"/>
</dbReference>
<evidence type="ECO:0000313" key="17">
    <source>
        <dbReference type="Proteomes" id="UP000509594"/>
    </source>
</evidence>
<evidence type="ECO:0000256" key="7">
    <source>
        <dbReference type="ARBA" id="ARBA00013414"/>
    </source>
</evidence>
<comment type="similarity">
    <text evidence="4">In the N-terminal section; belongs to the N-acetylglucosamine-1-phosphate uridyltransferase family.</text>
</comment>
<dbReference type="EMBL" id="CP058215">
    <property type="protein sequence ID" value="QLC50416.1"/>
    <property type="molecule type" value="Genomic_DNA"/>
</dbReference>
<keyword evidence="9" id="KW-0548">Nucleotidyltransferase</keyword>
<evidence type="ECO:0000256" key="5">
    <source>
        <dbReference type="ARBA" id="ARBA00012225"/>
    </source>
</evidence>
<dbReference type="EC" id="2.3.1.157" evidence="5"/>
<evidence type="ECO:0000313" key="16">
    <source>
        <dbReference type="EMBL" id="QLC50416.1"/>
    </source>
</evidence>
<evidence type="ECO:0000256" key="11">
    <source>
        <dbReference type="ARBA" id="ARBA00023315"/>
    </source>
</evidence>
<dbReference type="Gene3D" id="3.90.550.10">
    <property type="entry name" value="Spore Coat Polysaccharide Biosynthesis Protein SpsA, Chain A"/>
    <property type="match status" value="1"/>
</dbReference>
<dbReference type="CDD" id="cd04181">
    <property type="entry name" value="NTP_transferase"/>
    <property type="match status" value="1"/>
</dbReference>
<dbReference type="GO" id="GO:0003977">
    <property type="term" value="F:UDP-N-acetylglucosamine diphosphorylase activity"/>
    <property type="evidence" value="ECO:0007669"/>
    <property type="project" value="UniProtKB-EC"/>
</dbReference>
<evidence type="ECO:0000256" key="12">
    <source>
        <dbReference type="ARBA" id="ARBA00048247"/>
    </source>
</evidence>
<evidence type="ECO:0000259" key="14">
    <source>
        <dbReference type="Pfam" id="PF00483"/>
    </source>
</evidence>
<dbReference type="SUPFAM" id="SSF51161">
    <property type="entry name" value="Trimeric LpxA-like enzymes"/>
    <property type="match status" value="1"/>
</dbReference>
<dbReference type="InterPro" id="IPR029044">
    <property type="entry name" value="Nucleotide-diphossugar_trans"/>
</dbReference>
<name>A0A7D5EF31_9EURY</name>
<dbReference type="InterPro" id="IPR023915">
    <property type="entry name" value="Bifunctiontional_GlmU_arc-type"/>
</dbReference>
<evidence type="ECO:0000256" key="6">
    <source>
        <dbReference type="ARBA" id="ARBA00012457"/>
    </source>
</evidence>
<evidence type="ECO:0000256" key="2">
    <source>
        <dbReference type="ARBA" id="ARBA00005208"/>
    </source>
</evidence>
<evidence type="ECO:0000256" key="8">
    <source>
        <dbReference type="ARBA" id="ARBA00022679"/>
    </source>
</evidence>
<dbReference type="SUPFAM" id="SSF53448">
    <property type="entry name" value="Nucleotide-diphospho-sugar transferases"/>
    <property type="match status" value="1"/>
</dbReference>
<protein>
    <recommendedName>
        <fullName evidence="7">Bifunctional protein GlmU</fullName>
        <ecNumber evidence="5">2.3.1.157</ecNumber>
        <ecNumber evidence="6">2.7.7.23</ecNumber>
    </recommendedName>
</protein>
<dbReference type="KEGG" id="mzi:HWN40_09275"/>